<dbReference type="RefSeq" id="WP_021350268.1">
    <property type="nucleotide sequence ID" value="NZ_CP011536.1"/>
</dbReference>
<keyword evidence="1" id="KW-0812">Transmembrane</keyword>
<sequence>MIIGGVTFLGLEVGSWADLLSAFGTISAVITSLYFARSWNKNYVRFYIADNDTLEINNLSTCDVALKIIKGSRLLKHSSRSLIRLRPVNVTKESFIRDMEELGPHTERLDYATIQLNEEINKDGVIVFHDQVRNIMFKVKITKKNKNKFRSSPKCWCKLNSANLSFHKLKHTGFF</sequence>
<keyword evidence="1" id="KW-0472">Membrane</keyword>
<feature type="transmembrane region" description="Helical" evidence="1">
    <location>
        <begin position="16"/>
        <end position="36"/>
    </location>
</feature>
<evidence type="ECO:0000313" key="2">
    <source>
        <dbReference type="EMBL" id="AKM51597.1"/>
    </source>
</evidence>
<evidence type="ECO:0000256" key="1">
    <source>
        <dbReference type="SAM" id="Phobius"/>
    </source>
</evidence>
<dbReference type="Proteomes" id="UP000016629">
    <property type="component" value="Chromosome"/>
</dbReference>
<reference evidence="2 3" key="1">
    <citation type="journal article" date="2013" name="Genome Announc.">
        <title>Draft Genome Sequence of Lactobacillus fermentum Strain 3872.</title>
        <authorList>
            <person name="Karlyshev A.V."/>
            <person name="Raju K."/>
            <person name="Abramov V.M."/>
        </authorList>
    </citation>
    <scope>NUCLEOTIDE SEQUENCE [LARGE SCALE GENOMIC DNA]</scope>
    <source>
        <strain evidence="2 3">3872</strain>
    </source>
</reference>
<proteinExistence type="predicted"/>
<keyword evidence="1" id="KW-1133">Transmembrane helix</keyword>
<reference evidence="2 3" key="2">
    <citation type="journal article" name="FEMS Microbiol. Lett.">
        <title>Lactobacillus fermentum 3872 genome sequencing reveals plasmid and chromosomal genes potentially involved in a probiotic activity.</title>
        <authorList>
            <person name="Lehri B."/>
            <person name="Seddon A.M."/>
            <person name="Karlyshev A.V."/>
        </authorList>
    </citation>
    <scope>NUCLEOTIDE SEQUENCE [LARGE SCALE GENOMIC DNA]</scope>
    <source>
        <strain evidence="2 3">3872</strain>
    </source>
</reference>
<dbReference type="EMBL" id="CP011536">
    <property type="protein sequence ID" value="AKM51597.1"/>
    <property type="molecule type" value="Genomic_DNA"/>
</dbReference>
<dbReference type="AlphaFoldDB" id="A0A806T730"/>
<protein>
    <submittedName>
        <fullName evidence="2">Uncharacterized protein</fullName>
    </submittedName>
</protein>
<name>A0A806T730_LIMFE</name>
<accession>A0A806T730</accession>
<evidence type="ECO:0000313" key="3">
    <source>
        <dbReference type="Proteomes" id="UP000016629"/>
    </source>
</evidence>
<organism evidence="2 3">
    <name type="scientific">Limosilactobacillus fermentum 3872</name>
    <dbReference type="NCBI Taxonomy" id="1381124"/>
    <lineage>
        <taxon>Bacteria</taxon>
        <taxon>Bacillati</taxon>
        <taxon>Bacillota</taxon>
        <taxon>Bacilli</taxon>
        <taxon>Lactobacillales</taxon>
        <taxon>Lactobacillaceae</taxon>
        <taxon>Limosilactobacillus</taxon>
    </lineage>
</organism>
<gene>
    <name evidence="2" type="ORF">N573_007840</name>
</gene>